<proteinExistence type="predicted"/>
<accession>A0A2K3KA01</accession>
<dbReference type="EMBL" id="ASHM01089480">
    <property type="protein sequence ID" value="PNX63099.1"/>
    <property type="molecule type" value="Genomic_DNA"/>
</dbReference>
<reference evidence="1 2" key="2">
    <citation type="journal article" date="2017" name="Front. Plant Sci.">
        <title>Gene Classification and Mining of Molecular Markers Useful in Red Clover (Trifolium pratense) Breeding.</title>
        <authorList>
            <person name="Istvanek J."/>
            <person name="Dluhosova J."/>
            <person name="Dluhos P."/>
            <person name="Patkova L."/>
            <person name="Nedelnik J."/>
            <person name="Repkova J."/>
        </authorList>
    </citation>
    <scope>NUCLEOTIDE SEQUENCE [LARGE SCALE GENOMIC DNA]</scope>
    <source>
        <strain evidence="2">cv. Tatra</strain>
        <tissue evidence="1">Young leaves</tissue>
    </source>
</reference>
<sequence>MAEDTKSWRYPTDIFFQVISRVEAGGCIRVFDAGPFCVASWSSSCSWVESLKSVSAWVRSAFSSRLEESSVQRIGLGDLLEYFSDL</sequence>
<evidence type="ECO:0000313" key="1">
    <source>
        <dbReference type="EMBL" id="PNX63099.1"/>
    </source>
</evidence>
<gene>
    <name evidence="1" type="ORF">L195_g053336</name>
</gene>
<organism evidence="1 2">
    <name type="scientific">Trifolium pratense</name>
    <name type="common">Red clover</name>
    <dbReference type="NCBI Taxonomy" id="57577"/>
    <lineage>
        <taxon>Eukaryota</taxon>
        <taxon>Viridiplantae</taxon>
        <taxon>Streptophyta</taxon>
        <taxon>Embryophyta</taxon>
        <taxon>Tracheophyta</taxon>
        <taxon>Spermatophyta</taxon>
        <taxon>Magnoliopsida</taxon>
        <taxon>eudicotyledons</taxon>
        <taxon>Gunneridae</taxon>
        <taxon>Pentapetalae</taxon>
        <taxon>rosids</taxon>
        <taxon>fabids</taxon>
        <taxon>Fabales</taxon>
        <taxon>Fabaceae</taxon>
        <taxon>Papilionoideae</taxon>
        <taxon>50 kb inversion clade</taxon>
        <taxon>NPAAA clade</taxon>
        <taxon>Hologalegina</taxon>
        <taxon>IRL clade</taxon>
        <taxon>Trifolieae</taxon>
        <taxon>Trifolium</taxon>
    </lineage>
</organism>
<dbReference type="Proteomes" id="UP000236291">
    <property type="component" value="Unassembled WGS sequence"/>
</dbReference>
<dbReference type="AlphaFoldDB" id="A0A2K3KA01"/>
<reference evidence="1 2" key="1">
    <citation type="journal article" date="2014" name="Am. J. Bot.">
        <title>Genome assembly and annotation for red clover (Trifolium pratense; Fabaceae).</title>
        <authorList>
            <person name="Istvanek J."/>
            <person name="Jaros M."/>
            <person name="Krenek A."/>
            <person name="Repkova J."/>
        </authorList>
    </citation>
    <scope>NUCLEOTIDE SEQUENCE [LARGE SCALE GENOMIC DNA]</scope>
    <source>
        <strain evidence="2">cv. Tatra</strain>
        <tissue evidence="1">Young leaves</tissue>
    </source>
</reference>
<comment type="caution">
    <text evidence="1">The sequence shown here is derived from an EMBL/GenBank/DDBJ whole genome shotgun (WGS) entry which is preliminary data.</text>
</comment>
<name>A0A2K3KA01_TRIPR</name>
<protein>
    <submittedName>
        <fullName evidence="1">Uncharacterized protein</fullName>
    </submittedName>
</protein>
<feature type="non-terminal residue" evidence="1">
    <location>
        <position position="86"/>
    </location>
</feature>
<evidence type="ECO:0000313" key="2">
    <source>
        <dbReference type="Proteomes" id="UP000236291"/>
    </source>
</evidence>